<dbReference type="RefSeq" id="WP_380570629.1">
    <property type="nucleotide sequence ID" value="NZ_JBHMAH010000028.1"/>
</dbReference>
<name>A0ABV5Z4L7_9STAP</name>
<feature type="transmembrane region" description="Helical" evidence="1">
    <location>
        <begin position="302"/>
        <end position="322"/>
    </location>
</feature>
<reference evidence="2 3" key="1">
    <citation type="submission" date="2024-09" db="EMBL/GenBank/DDBJ databases">
        <authorList>
            <person name="Sun Q."/>
            <person name="Mori K."/>
        </authorList>
    </citation>
    <scope>NUCLEOTIDE SEQUENCE [LARGE SCALE GENOMIC DNA]</scope>
    <source>
        <strain evidence="2 3">JCM 12822</strain>
    </source>
</reference>
<keyword evidence="1" id="KW-1133">Transmembrane helix</keyword>
<dbReference type="InterPro" id="IPR010288">
    <property type="entry name" value="EcsB_ABC"/>
</dbReference>
<proteinExistence type="predicted"/>
<comment type="caution">
    <text evidence="2">The sequence shown here is derived from an EMBL/GenBank/DDBJ whole genome shotgun (WGS) entry which is preliminary data.</text>
</comment>
<feature type="transmembrane region" description="Helical" evidence="1">
    <location>
        <begin position="277"/>
        <end position="296"/>
    </location>
</feature>
<feature type="transmembrane region" description="Helical" evidence="1">
    <location>
        <begin position="182"/>
        <end position="198"/>
    </location>
</feature>
<feature type="transmembrane region" description="Helical" evidence="1">
    <location>
        <begin position="343"/>
        <end position="363"/>
    </location>
</feature>
<feature type="transmembrane region" description="Helical" evidence="1">
    <location>
        <begin position="54"/>
        <end position="73"/>
    </location>
</feature>
<dbReference type="Pfam" id="PF05975">
    <property type="entry name" value="EcsB"/>
    <property type="match status" value="1"/>
</dbReference>
<dbReference type="PIRSF" id="PIRSF037259">
    <property type="entry name" value="EcsB_ABC"/>
    <property type="match status" value="1"/>
</dbReference>
<accession>A0ABV5Z4L7</accession>
<gene>
    <name evidence="2" type="ORF">ACFFLE_08130</name>
</gene>
<feature type="transmembrane region" description="Helical" evidence="1">
    <location>
        <begin position="20"/>
        <end position="42"/>
    </location>
</feature>
<evidence type="ECO:0000256" key="1">
    <source>
        <dbReference type="SAM" id="Phobius"/>
    </source>
</evidence>
<organism evidence="2 3">
    <name type="scientific">Salinicoccus siamensis</name>
    <dbReference type="NCBI Taxonomy" id="381830"/>
    <lineage>
        <taxon>Bacteria</taxon>
        <taxon>Bacillati</taxon>
        <taxon>Bacillota</taxon>
        <taxon>Bacilli</taxon>
        <taxon>Bacillales</taxon>
        <taxon>Staphylococcaceae</taxon>
        <taxon>Salinicoccus</taxon>
    </lineage>
</organism>
<keyword evidence="3" id="KW-1185">Reference proteome</keyword>
<keyword evidence="1" id="KW-0812">Transmembrane</keyword>
<evidence type="ECO:0000313" key="2">
    <source>
        <dbReference type="EMBL" id="MFB9861062.1"/>
    </source>
</evidence>
<evidence type="ECO:0000313" key="3">
    <source>
        <dbReference type="Proteomes" id="UP001589740"/>
    </source>
</evidence>
<dbReference type="EMBL" id="JBHMAH010000028">
    <property type="protein sequence ID" value="MFB9861062.1"/>
    <property type="molecule type" value="Genomic_DNA"/>
</dbReference>
<feature type="transmembrane region" description="Helical" evidence="1">
    <location>
        <begin position="102"/>
        <end position="122"/>
    </location>
</feature>
<feature type="transmembrane region" description="Helical" evidence="1">
    <location>
        <begin position="369"/>
        <end position="387"/>
    </location>
</feature>
<sequence>MPDQLFRTRMNEDVARRSHYGKFIFNSHFLIFLSISIGFFLYSLLSLVQTLTPSFWLDVIISLVLGITLLPSYRTLFKQADGIFLLAYEARLKDYLRAVDRYSLTLGLWKPVAGGVVALILMTVGHPAIEMIIALLASVFFYVMNFMIRKEIINSEWPMLPASVGLIVLTILSLILILTEPILIVLPLIVYASLLLFAKRHSHTSMDWRKLIGYEEEQLNRYYQTVSLFTNVSHIDKQFKRRRYLDPLLWKPKEASFNKEKMYEYLFYRTFARDHDLPMIVLRLMVLFGVVMVWIANLYLSVVIALFGIYIIVLQMSQIYTAQAYLLWPKVWPVDRSYIQKSYVAYSHKLVFMIALVFSVLFISIHPGYFYLGILLPLWGFIINRSLSRAVYRKEKELSD</sequence>
<protein>
    <submittedName>
        <fullName evidence="2">ABC transporter permease</fullName>
    </submittedName>
</protein>
<keyword evidence="1" id="KW-0472">Membrane</keyword>
<feature type="transmembrane region" description="Helical" evidence="1">
    <location>
        <begin position="159"/>
        <end position="176"/>
    </location>
</feature>
<feature type="transmembrane region" description="Helical" evidence="1">
    <location>
        <begin position="128"/>
        <end position="147"/>
    </location>
</feature>
<dbReference type="Proteomes" id="UP001589740">
    <property type="component" value="Unassembled WGS sequence"/>
</dbReference>